<dbReference type="AlphaFoldDB" id="A0A8S9ITF5"/>
<name>A0A8S9ITF5_BRACR</name>
<evidence type="ECO:0000313" key="1">
    <source>
        <dbReference type="EMBL" id="KAF2572702.1"/>
    </source>
</evidence>
<protein>
    <submittedName>
        <fullName evidence="1">Uncharacterized protein</fullName>
    </submittedName>
</protein>
<sequence>MGNVHAAYDLLPPVYALKKESNMWNRTRLIPEAGKDKSPKLQIDRWDGVKKLWGSVQTIQRRGDSLKGLVITSYGELSGN</sequence>
<dbReference type="EMBL" id="QGKY02001015">
    <property type="protein sequence ID" value="KAF2572702.1"/>
    <property type="molecule type" value="Genomic_DNA"/>
</dbReference>
<reference evidence="1" key="1">
    <citation type="submission" date="2019-12" db="EMBL/GenBank/DDBJ databases">
        <title>Genome sequencing and annotation of Brassica cretica.</title>
        <authorList>
            <person name="Studholme D.J."/>
            <person name="Sarris P.F."/>
        </authorList>
    </citation>
    <scope>NUCLEOTIDE SEQUENCE</scope>
    <source>
        <strain evidence="1">PFS-102/07</strain>
        <tissue evidence="1">Leaf</tissue>
    </source>
</reference>
<proteinExistence type="predicted"/>
<comment type="caution">
    <text evidence="1">The sequence shown here is derived from an EMBL/GenBank/DDBJ whole genome shotgun (WGS) entry which is preliminary data.</text>
</comment>
<gene>
    <name evidence="1" type="ORF">F2Q70_00001469</name>
</gene>
<accession>A0A8S9ITF5</accession>
<organism evidence="1">
    <name type="scientific">Brassica cretica</name>
    <name type="common">Mustard</name>
    <dbReference type="NCBI Taxonomy" id="69181"/>
    <lineage>
        <taxon>Eukaryota</taxon>
        <taxon>Viridiplantae</taxon>
        <taxon>Streptophyta</taxon>
        <taxon>Embryophyta</taxon>
        <taxon>Tracheophyta</taxon>
        <taxon>Spermatophyta</taxon>
        <taxon>Magnoliopsida</taxon>
        <taxon>eudicotyledons</taxon>
        <taxon>Gunneridae</taxon>
        <taxon>Pentapetalae</taxon>
        <taxon>rosids</taxon>
        <taxon>malvids</taxon>
        <taxon>Brassicales</taxon>
        <taxon>Brassicaceae</taxon>
        <taxon>Brassiceae</taxon>
        <taxon>Brassica</taxon>
    </lineage>
</organism>